<dbReference type="EMBL" id="ASWH01000001">
    <property type="protein sequence ID" value="EOW82658.1"/>
    <property type="molecule type" value="Genomic_DNA"/>
</dbReference>
<evidence type="ECO:0000313" key="5">
    <source>
        <dbReference type="Proteomes" id="UP000014160"/>
    </source>
</evidence>
<evidence type="ECO:0000256" key="1">
    <source>
        <dbReference type="SAM" id="Phobius"/>
    </source>
</evidence>
<name>R2Y1B7_9ENTE</name>
<reference evidence="2 4" key="1">
    <citation type="submission" date="2013-02" db="EMBL/GenBank/DDBJ databases">
        <title>The Genome Sequence of Enterococcus gilvus ATCC BAA-350.</title>
        <authorList>
            <consortium name="The Broad Institute Genome Sequencing Platform"/>
            <consortium name="The Broad Institute Genome Sequencing Center for Infectious Disease"/>
            <person name="Earl A.M."/>
            <person name="Gilmore M.S."/>
            <person name="Lebreton F."/>
            <person name="Walker B."/>
            <person name="Young S.K."/>
            <person name="Zeng Q."/>
            <person name="Gargeya S."/>
            <person name="Fitzgerald M."/>
            <person name="Haas B."/>
            <person name="Abouelleil A."/>
            <person name="Alvarado L."/>
            <person name="Arachchi H.M."/>
            <person name="Berlin A.M."/>
            <person name="Chapman S.B."/>
            <person name="Dewar J."/>
            <person name="Goldberg J."/>
            <person name="Griggs A."/>
            <person name="Gujja S."/>
            <person name="Hansen M."/>
            <person name="Howarth C."/>
            <person name="Imamovic A."/>
            <person name="Larimer J."/>
            <person name="McCowan C."/>
            <person name="Murphy C."/>
            <person name="Neiman D."/>
            <person name="Pearson M."/>
            <person name="Priest M."/>
            <person name="Roberts A."/>
            <person name="Saif S."/>
            <person name="Shea T."/>
            <person name="Sisk P."/>
            <person name="Sykes S."/>
            <person name="Wortman J."/>
            <person name="Nusbaum C."/>
            <person name="Birren B."/>
        </authorList>
    </citation>
    <scope>NUCLEOTIDE SEQUENCE [LARGE SCALE GENOMIC DNA]</scope>
    <source>
        <strain evidence="2 4">ATCC BAA-350</strain>
    </source>
</reference>
<dbReference type="Proteomes" id="UP000014160">
    <property type="component" value="Unassembled WGS sequence"/>
</dbReference>
<reference evidence="3 5" key="2">
    <citation type="submission" date="2013-03" db="EMBL/GenBank/DDBJ databases">
        <title>The Genome Sequence of Enterococcus gilvus ATCC BAA-350 (PacBio/Illumina hybrid assembly).</title>
        <authorList>
            <consortium name="The Broad Institute Genomics Platform"/>
            <consortium name="The Broad Institute Genome Sequencing Center for Infectious Disease"/>
            <person name="Earl A."/>
            <person name="Russ C."/>
            <person name="Gilmore M."/>
            <person name="Surin D."/>
            <person name="Walker B."/>
            <person name="Young S."/>
            <person name="Zeng Q."/>
            <person name="Gargeya S."/>
            <person name="Fitzgerald M."/>
            <person name="Haas B."/>
            <person name="Abouelleil A."/>
            <person name="Allen A.W."/>
            <person name="Alvarado L."/>
            <person name="Arachchi H.M."/>
            <person name="Berlin A.M."/>
            <person name="Chapman S.B."/>
            <person name="Gainer-Dewar J."/>
            <person name="Goldberg J."/>
            <person name="Griggs A."/>
            <person name="Gujja S."/>
            <person name="Hansen M."/>
            <person name="Howarth C."/>
            <person name="Imamovic A."/>
            <person name="Ireland A."/>
            <person name="Larimer J."/>
            <person name="McCowan C."/>
            <person name="Murphy C."/>
            <person name="Pearson M."/>
            <person name="Poon T.W."/>
            <person name="Priest M."/>
            <person name="Roberts A."/>
            <person name="Saif S."/>
            <person name="Shea T."/>
            <person name="Sisk P."/>
            <person name="Sykes S."/>
            <person name="Wortman J."/>
            <person name="Nusbaum C."/>
            <person name="Birren B."/>
        </authorList>
    </citation>
    <scope>NUCLEOTIDE SEQUENCE [LARGE SCALE GENOMIC DNA]</scope>
    <source>
        <strain evidence="3 5">ATCC BAA-350</strain>
    </source>
</reference>
<evidence type="ECO:0000313" key="4">
    <source>
        <dbReference type="Proteomes" id="UP000013750"/>
    </source>
</evidence>
<evidence type="ECO:0000313" key="3">
    <source>
        <dbReference type="EMBL" id="EOW82658.1"/>
    </source>
</evidence>
<keyword evidence="5" id="KW-1185">Reference proteome</keyword>
<sequence length="396" mass="45571">MIRSIFAERYKKVLLTACLLVIGVGVFNVVIENNQWKSVYNDPHGKENFEKHRHEITYWDDEKEDNVPFSSYKEYQNAQLIFYRSYESYPKIVTASDYSKAVAYQSNFATYFNSALLLIVPLMGFLLFFVDQKTGFNQFLFSLGTSRKDLFRKKIQFVAAPFLLATLVGQFLYALLIHTLIPAPYMNATLGQLFTSVLSNFSLLFFLFCASAFIGSMVGNAFFGPLTFVVFLFLRSWLPNAIYSFGDILTLWRGTFDDPLPRTLFVDSVGKTGGDLLVNLMMITLGFLLLLWAYRKYQTLSLENDNAYLLHKESRWPIWAIMTLFTSFILSLNVFNPWIIYLNNRINHIENSIMLPIMSNILVFLIVGCICALVVFFQEVTSRSVKTLEKVAHRKG</sequence>
<feature type="transmembrane region" description="Helical" evidence="1">
    <location>
        <begin position="316"/>
        <end position="341"/>
    </location>
</feature>
<feature type="transmembrane region" description="Helical" evidence="1">
    <location>
        <begin position="221"/>
        <end position="238"/>
    </location>
</feature>
<accession>R2Y1B7</accession>
<keyword evidence="1" id="KW-0472">Membrane</keyword>
<proteinExistence type="predicted"/>
<feature type="transmembrane region" description="Helical" evidence="1">
    <location>
        <begin position="353"/>
        <end position="377"/>
    </location>
</feature>
<protein>
    <submittedName>
        <fullName evidence="2">Uncharacterized protein</fullName>
    </submittedName>
</protein>
<dbReference type="RefSeq" id="WP_010780390.1">
    <property type="nucleotide sequence ID" value="NZ_ASWH01000001.1"/>
</dbReference>
<evidence type="ECO:0000313" key="2">
    <source>
        <dbReference type="EMBL" id="EOI56092.1"/>
    </source>
</evidence>
<dbReference type="AlphaFoldDB" id="R2Y1B7"/>
<feature type="transmembrane region" description="Helical" evidence="1">
    <location>
        <begin position="108"/>
        <end position="130"/>
    </location>
</feature>
<feature type="transmembrane region" description="Helical" evidence="1">
    <location>
        <begin position="193"/>
        <end position="214"/>
    </location>
</feature>
<organism evidence="2 4">
    <name type="scientific">Enterococcus gilvus ATCC BAA-350</name>
    <dbReference type="NCBI Taxonomy" id="1158614"/>
    <lineage>
        <taxon>Bacteria</taxon>
        <taxon>Bacillati</taxon>
        <taxon>Bacillota</taxon>
        <taxon>Bacilli</taxon>
        <taxon>Lactobacillales</taxon>
        <taxon>Enterococcaceae</taxon>
        <taxon>Enterococcus</taxon>
    </lineage>
</organism>
<dbReference type="OrthoDB" id="2199746at2"/>
<feature type="transmembrane region" description="Helical" evidence="1">
    <location>
        <begin position="157"/>
        <end position="181"/>
    </location>
</feature>
<dbReference type="Proteomes" id="UP000013750">
    <property type="component" value="Unassembled WGS sequence"/>
</dbReference>
<dbReference type="HOGENOM" id="CLU_058395_0_0_9"/>
<comment type="caution">
    <text evidence="2">The sequence shown here is derived from an EMBL/GenBank/DDBJ whole genome shotgun (WGS) entry which is preliminary data.</text>
</comment>
<feature type="transmembrane region" description="Helical" evidence="1">
    <location>
        <begin position="276"/>
        <end position="295"/>
    </location>
</feature>
<dbReference type="eggNOG" id="ENOG502ZDT6">
    <property type="taxonomic scope" value="Bacteria"/>
</dbReference>
<keyword evidence="1" id="KW-1133">Transmembrane helix</keyword>
<dbReference type="EMBL" id="AJDQ01000007">
    <property type="protein sequence ID" value="EOI56092.1"/>
    <property type="molecule type" value="Genomic_DNA"/>
</dbReference>
<dbReference type="PATRIC" id="fig|1158614.3.peg.2000"/>
<keyword evidence="1" id="KW-0812">Transmembrane</keyword>
<feature type="transmembrane region" description="Helical" evidence="1">
    <location>
        <begin position="12"/>
        <end position="31"/>
    </location>
</feature>
<gene>
    <name evidence="3" type="ORF">I592_01978</name>
    <name evidence="2" type="ORF">UKC_01989</name>
</gene>